<organism evidence="1">
    <name type="scientific">freshwater metagenome</name>
    <dbReference type="NCBI Taxonomy" id="449393"/>
    <lineage>
        <taxon>unclassified sequences</taxon>
        <taxon>metagenomes</taxon>
        <taxon>ecological metagenomes</taxon>
    </lineage>
</organism>
<protein>
    <submittedName>
        <fullName evidence="1">Unannotated protein</fullName>
    </submittedName>
</protein>
<gene>
    <name evidence="1" type="ORF">UFOPK1392_01376</name>
</gene>
<proteinExistence type="predicted"/>
<dbReference type="AlphaFoldDB" id="A0A6J5YBW7"/>
<evidence type="ECO:0000313" key="1">
    <source>
        <dbReference type="EMBL" id="CAB4323620.1"/>
    </source>
</evidence>
<accession>A0A6J5YBW7</accession>
<dbReference type="EMBL" id="CAEMXZ010000057">
    <property type="protein sequence ID" value="CAB4323620.1"/>
    <property type="molecule type" value="Genomic_DNA"/>
</dbReference>
<sequence>MRGAAEYTDDFLGGSGSVADLEQFLPGSESGAERLVGVRGDGRGWKAQY</sequence>
<name>A0A6J5YBW7_9ZZZZ</name>
<reference evidence="1" key="1">
    <citation type="submission" date="2020-05" db="EMBL/GenBank/DDBJ databases">
        <authorList>
            <person name="Chiriac C."/>
            <person name="Salcher M."/>
            <person name="Ghai R."/>
            <person name="Kavagutti S V."/>
        </authorList>
    </citation>
    <scope>NUCLEOTIDE SEQUENCE</scope>
</reference>